<evidence type="ECO:0000313" key="1">
    <source>
        <dbReference type="EMBL" id="RED28084.1"/>
    </source>
</evidence>
<evidence type="ECO:0000313" key="3">
    <source>
        <dbReference type="Proteomes" id="UP000252631"/>
    </source>
</evidence>
<name>A0A336JSW1_9BRAD</name>
<proteinExistence type="predicted"/>
<accession>A0A336JSW1</accession>
<evidence type="ECO:0000313" key="2">
    <source>
        <dbReference type="EMBL" id="SSW92670.1"/>
    </source>
</evidence>
<sequence length="462" mass="49829">MIRFDEFASCSAMPRLGEAQCARLRQLAECRTAMVIWDRTTTTVPPGALVMVLEPLNAVRAEALAGSLDSSAVVVVAGAEHPAFDAVKARFETHGLIGADHAEAPHQLWWGGREPVALPTGVYRRDGVLIVSCAGPAAALDQRRRGLSADIARLGLDAVVETLPSEPAEVFGCAAKIDMIWRQLQRTDRPVLWIDPEAAVKELPMLPQALEYDVAFHRRADGIIDTRVMAFRPSAATAALFKVWRRLNAGFPALPESYVFDQAWIVTSAQRQLETVWLPRSYCESDPMIQGAVVRVPPSLPRGSSELQISRPPAAHRFGRPQQPEPVLIMQSPDPCRRPVTVAIRQEADAPVADACTAIEAIASAFAADSGGFARLEVVLCDGDEIDPRMGGDGETWVVLTEADEPCALDAFVGLAQLADLAEAEPDSVVAEVSADPRAKVVRGPQRCDAGLGPFVRHPLPA</sequence>
<protein>
    <submittedName>
        <fullName evidence="2">Uncharacterized protein</fullName>
    </submittedName>
</protein>
<organism evidence="2 3">
    <name type="scientific">Rhodopseudomonas pentothenatexigens</name>
    <dbReference type="NCBI Taxonomy" id="999699"/>
    <lineage>
        <taxon>Bacteria</taxon>
        <taxon>Pseudomonadati</taxon>
        <taxon>Pseudomonadota</taxon>
        <taxon>Alphaproteobacteria</taxon>
        <taxon>Hyphomicrobiales</taxon>
        <taxon>Nitrobacteraceae</taxon>
        <taxon>Rhodopseudomonas</taxon>
    </lineage>
</organism>
<reference evidence="2 3" key="1">
    <citation type="submission" date="2017-08" db="EMBL/GenBank/DDBJ databases">
        <authorList>
            <person name="de Groot N.N."/>
        </authorList>
    </citation>
    <scope>NUCLEOTIDE SEQUENCE [LARGE SCALE GENOMIC DNA]</scope>
    <source>
        <strain evidence="2 3">JA575</strain>
    </source>
</reference>
<keyword evidence="4" id="KW-1185">Reference proteome</keyword>
<dbReference type="Proteomes" id="UP000252631">
    <property type="component" value="Unassembled WGS sequence"/>
</dbReference>
<dbReference type="EMBL" id="QRDT01000023">
    <property type="protein sequence ID" value="RED28084.1"/>
    <property type="molecule type" value="Genomic_DNA"/>
</dbReference>
<dbReference type="Proteomes" id="UP000256343">
    <property type="component" value="Unassembled WGS sequence"/>
</dbReference>
<evidence type="ECO:0000313" key="4">
    <source>
        <dbReference type="Proteomes" id="UP000256343"/>
    </source>
</evidence>
<dbReference type="AlphaFoldDB" id="A0A336JSW1"/>
<reference evidence="1 4" key="2">
    <citation type="submission" date="2018-07" db="EMBL/GenBank/DDBJ databases">
        <title>Genomic Encyclopedia of Archaeal and Bacterial Type Strains, Phase II (KMG-II): from individual species to whole genera.</title>
        <authorList>
            <person name="Goeker M."/>
        </authorList>
    </citation>
    <scope>NUCLEOTIDE SEQUENCE [LARGE SCALE GENOMIC DNA]</scope>
    <source>
        <strain evidence="1 4">JA575</strain>
    </source>
</reference>
<dbReference type="EMBL" id="UFQQ01000023">
    <property type="protein sequence ID" value="SSW92670.1"/>
    <property type="molecule type" value="Genomic_DNA"/>
</dbReference>
<gene>
    <name evidence="1" type="ORF">BJ125_12320</name>
    <name evidence="2" type="ORF">SAMN05892882_12320</name>
</gene>